<keyword evidence="6" id="KW-0326">Glycosidase</keyword>
<evidence type="ECO:0000259" key="7">
    <source>
        <dbReference type="Pfam" id="PF01120"/>
    </source>
</evidence>
<evidence type="ECO:0000313" key="9">
    <source>
        <dbReference type="Proteomes" id="UP000479226"/>
    </source>
</evidence>
<dbReference type="InterPro" id="IPR016286">
    <property type="entry name" value="FUC_metazoa-typ"/>
</dbReference>
<dbReference type="RefSeq" id="WP_165183764.1">
    <property type="nucleotide sequence ID" value="NZ_JAAKZI010000060.1"/>
</dbReference>
<evidence type="ECO:0000256" key="1">
    <source>
        <dbReference type="ARBA" id="ARBA00004071"/>
    </source>
</evidence>
<comment type="similarity">
    <text evidence="2">Belongs to the glycosyl hydrolase 29 family.</text>
</comment>
<gene>
    <name evidence="8" type="ORF">G6N77_19120</name>
</gene>
<dbReference type="InterPro" id="IPR000933">
    <property type="entry name" value="Glyco_hydro_29"/>
</dbReference>
<comment type="function">
    <text evidence="1">Alpha-L-fucosidase is responsible for hydrolyzing the alpha-1,6-linked fucose joined to the reducing-end N-acetylglucosamine of the carbohydrate moieties of glycoproteins.</text>
</comment>
<organism evidence="8 9">
    <name type="scientific">Arthrobacter silviterrae</name>
    <dbReference type="NCBI Taxonomy" id="2026658"/>
    <lineage>
        <taxon>Bacteria</taxon>
        <taxon>Bacillati</taxon>
        <taxon>Actinomycetota</taxon>
        <taxon>Actinomycetes</taxon>
        <taxon>Micrococcales</taxon>
        <taxon>Micrococcaceae</taxon>
        <taxon>Arthrobacter</taxon>
    </lineage>
</organism>
<evidence type="ECO:0000256" key="4">
    <source>
        <dbReference type="ARBA" id="ARBA00022729"/>
    </source>
</evidence>
<dbReference type="Gene3D" id="3.20.20.80">
    <property type="entry name" value="Glycosidases"/>
    <property type="match status" value="1"/>
</dbReference>
<evidence type="ECO:0000256" key="3">
    <source>
        <dbReference type="ARBA" id="ARBA00012662"/>
    </source>
</evidence>
<dbReference type="SUPFAM" id="SSF51445">
    <property type="entry name" value="(Trans)glycosidases"/>
    <property type="match status" value="1"/>
</dbReference>
<evidence type="ECO:0000256" key="2">
    <source>
        <dbReference type="ARBA" id="ARBA00007951"/>
    </source>
</evidence>
<keyword evidence="9" id="KW-1185">Reference proteome</keyword>
<sequence length="453" mass="49203">MINFEDRTGPDLGADAPSYPEWEFPQWLAEAKFGIFVHWGLYSVPAWAEVGSGPTAVEDAYRDHQYAEWYANTVRLEGSSAQAYQRATFGPGTSYEDLADAWQAEHFDAAACIELFRQAGAKYVVPTAKHHDGFCLWDTDTTPFNSAVRGPGRDLIQEFATASRNAGLKFGTYFSGALDWHVSDFPAIASDPDIFRLRRNDEDFARYSHQQARELVDRFAPDLLWNDIEWPDAGKSGADFGVAALFEAYRAAVPDGIVNDRWGVPSHGYLTREYSDIGGLDGRHWESCRGLGRSFGVNQNESDSELLSVAELVRHLVSVVSRNGNFLLNIGLSADGTVPDAYRQRLLGLGDWLATNGAAIYGTRPWTGTLTPEQRDHFAVTVGPDATYLSVTTPGAELPPAPLVVTGGVWLGLSKNDGGHGGSDRAVVVPGALAASPVAVLCIPHPADGQARA</sequence>
<feature type="domain" description="Glycoside hydrolase family 29 N-terminal" evidence="7">
    <location>
        <begin position="22"/>
        <end position="357"/>
    </location>
</feature>
<comment type="caution">
    <text evidence="8">The sequence shown here is derived from an EMBL/GenBank/DDBJ whole genome shotgun (WGS) entry which is preliminary data.</text>
</comment>
<dbReference type="PRINTS" id="PR00741">
    <property type="entry name" value="GLHYDRLASE29"/>
</dbReference>
<accession>A0ABX0DF44</accession>
<dbReference type="PANTHER" id="PTHR10030">
    <property type="entry name" value="ALPHA-L-FUCOSIDASE"/>
    <property type="match status" value="1"/>
</dbReference>
<dbReference type="EC" id="3.2.1.51" evidence="3"/>
<dbReference type="Proteomes" id="UP000479226">
    <property type="component" value="Unassembled WGS sequence"/>
</dbReference>
<dbReference type="EMBL" id="JAAKZI010000060">
    <property type="protein sequence ID" value="NGN85556.1"/>
    <property type="molecule type" value="Genomic_DNA"/>
</dbReference>
<keyword evidence="4" id="KW-0732">Signal</keyword>
<reference evidence="8 9" key="1">
    <citation type="submission" date="2020-02" db="EMBL/GenBank/DDBJ databases">
        <title>Genome sequence of the type strain DSM 27180 of Arthrobacter silviterrae.</title>
        <authorList>
            <person name="Gao J."/>
            <person name="Sun J."/>
        </authorList>
    </citation>
    <scope>NUCLEOTIDE SEQUENCE [LARGE SCALE GENOMIC DNA]</scope>
    <source>
        <strain evidence="8 9">DSM 27180</strain>
    </source>
</reference>
<evidence type="ECO:0000313" key="8">
    <source>
        <dbReference type="EMBL" id="NGN85556.1"/>
    </source>
</evidence>
<dbReference type="PANTHER" id="PTHR10030:SF37">
    <property type="entry name" value="ALPHA-L-FUCOSIDASE-RELATED"/>
    <property type="match status" value="1"/>
</dbReference>
<dbReference type="InterPro" id="IPR017853">
    <property type="entry name" value="GH"/>
</dbReference>
<name>A0ABX0DF44_9MICC</name>
<dbReference type="Pfam" id="PF01120">
    <property type="entry name" value="Alpha_L_fucos"/>
    <property type="match status" value="1"/>
</dbReference>
<keyword evidence="5" id="KW-0378">Hydrolase</keyword>
<protein>
    <recommendedName>
        <fullName evidence="3">alpha-L-fucosidase</fullName>
        <ecNumber evidence="3">3.2.1.51</ecNumber>
    </recommendedName>
</protein>
<evidence type="ECO:0000256" key="5">
    <source>
        <dbReference type="ARBA" id="ARBA00022801"/>
    </source>
</evidence>
<dbReference type="SMART" id="SM00812">
    <property type="entry name" value="Alpha_L_fucos"/>
    <property type="match status" value="1"/>
</dbReference>
<dbReference type="InterPro" id="IPR057739">
    <property type="entry name" value="Glyco_hydro_29_N"/>
</dbReference>
<evidence type="ECO:0000256" key="6">
    <source>
        <dbReference type="ARBA" id="ARBA00023295"/>
    </source>
</evidence>
<proteinExistence type="inferred from homology"/>